<sequence length="272" mass="28854">MGGTSEFEHVRSEPDPIQRGRRATELITLYQQRAAELARLRKEAIEEAHRKGLNYTEIAELLGITKGRISQIKSGAPPAERAFFGVGPVAIGIPRRDAEADDTAVDASDRAARQLVEKVLARLSLASSRFEIDPDAADVPAGDTVVICDPGSAPVAQELLAADEALSLEKADGEWCLVDKATGRRYTAPATGDPGADIGFLGRREEDGRVIVQIAGVTSAGSHGVAHWLDGNVSELYEPAARSVSAVVESDVDADLGVTDSRAVAGPYTTRE</sequence>
<dbReference type="EMBL" id="JBIRUQ010000014">
    <property type="protein sequence ID" value="MFI1465207.1"/>
    <property type="molecule type" value="Genomic_DNA"/>
</dbReference>
<dbReference type="Proteomes" id="UP001611263">
    <property type="component" value="Unassembled WGS sequence"/>
</dbReference>
<evidence type="ECO:0000259" key="1">
    <source>
        <dbReference type="Pfam" id="PF04545"/>
    </source>
</evidence>
<dbReference type="InterPro" id="IPR007630">
    <property type="entry name" value="RNA_pol_sigma70_r4"/>
</dbReference>
<protein>
    <submittedName>
        <fullName evidence="2">Sigma factor-like helix-turn-helix DNA-binding protein</fullName>
    </submittedName>
</protein>
<name>A0ABW7TW06_9NOCA</name>
<dbReference type="RefSeq" id="WP_033244382.1">
    <property type="nucleotide sequence ID" value="NZ_JBIRUQ010000014.1"/>
</dbReference>
<evidence type="ECO:0000313" key="3">
    <source>
        <dbReference type="Proteomes" id="UP001611263"/>
    </source>
</evidence>
<reference evidence="2 3" key="1">
    <citation type="submission" date="2024-10" db="EMBL/GenBank/DDBJ databases">
        <title>The Natural Products Discovery Center: Release of the First 8490 Sequenced Strains for Exploring Actinobacteria Biosynthetic Diversity.</title>
        <authorList>
            <person name="Kalkreuter E."/>
            <person name="Kautsar S.A."/>
            <person name="Yang D."/>
            <person name="Bader C.D."/>
            <person name="Teijaro C.N."/>
            <person name="Fluegel L."/>
            <person name="Davis C.M."/>
            <person name="Simpson J.R."/>
            <person name="Lauterbach L."/>
            <person name="Steele A.D."/>
            <person name="Gui C."/>
            <person name="Meng S."/>
            <person name="Li G."/>
            <person name="Viehrig K."/>
            <person name="Ye F."/>
            <person name="Su P."/>
            <person name="Kiefer A.F."/>
            <person name="Nichols A."/>
            <person name="Cepeda A.J."/>
            <person name="Yan W."/>
            <person name="Fan B."/>
            <person name="Jiang Y."/>
            <person name="Adhikari A."/>
            <person name="Zheng C.-J."/>
            <person name="Schuster L."/>
            <person name="Cowan T.M."/>
            <person name="Smanski M.J."/>
            <person name="Chevrette M.G."/>
            <person name="De Carvalho L.P.S."/>
            <person name="Shen B."/>
        </authorList>
    </citation>
    <scope>NUCLEOTIDE SEQUENCE [LARGE SCALE GENOMIC DNA]</scope>
    <source>
        <strain evidence="2 3">NPDC020568</strain>
    </source>
</reference>
<dbReference type="Pfam" id="PF04545">
    <property type="entry name" value="Sigma70_r4"/>
    <property type="match status" value="1"/>
</dbReference>
<proteinExistence type="predicted"/>
<gene>
    <name evidence="2" type="ORF">ACH4WX_31235</name>
</gene>
<dbReference type="GeneID" id="93503816"/>
<comment type="caution">
    <text evidence="2">The sequence shown here is derived from an EMBL/GenBank/DDBJ whole genome shotgun (WGS) entry which is preliminary data.</text>
</comment>
<dbReference type="SUPFAM" id="SSF88659">
    <property type="entry name" value="Sigma3 and sigma4 domains of RNA polymerase sigma factors"/>
    <property type="match status" value="1"/>
</dbReference>
<accession>A0ABW7TW06</accession>
<keyword evidence="3" id="KW-1185">Reference proteome</keyword>
<evidence type="ECO:0000313" key="2">
    <source>
        <dbReference type="EMBL" id="MFI1465207.1"/>
    </source>
</evidence>
<dbReference type="InterPro" id="IPR013324">
    <property type="entry name" value="RNA_pol_sigma_r3/r4-like"/>
</dbReference>
<organism evidence="2 3">
    <name type="scientific">Nocardia carnea</name>
    <dbReference type="NCBI Taxonomy" id="37328"/>
    <lineage>
        <taxon>Bacteria</taxon>
        <taxon>Bacillati</taxon>
        <taxon>Actinomycetota</taxon>
        <taxon>Actinomycetes</taxon>
        <taxon>Mycobacteriales</taxon>
        <taxon>Nocardiaceae</taxon>
        <taxon>Nocardia</taxon>
    </lineage>
</organism>
<feature type="domain" description="RNA polymerase sigma-70 region 4" evidence="1">
    <location>
        <begin position="41"/>
        <end position="75"/>
    </location>
</feature>